<sequence>IKEYMHSIGITYTINFIDFSKFKELQKKKKFEKNYLSDYNFNIHVSQNTIIIINFDYYIKPTLWNRIL</sequence>
<reference evidence="1" key="1">
    <citation type="submission" date="2018-05" db="EMBL/GenBank/DDBJ databases">
        <authorList>
            <person name="Lanie J.A."/>
            <person name="Ng W.-L."/>
            <person name="Kazmierczak K.M."/>
            <person name="Andrzejewski T.M."/>
            <person name="Davidsen T.M."/>
            <person name="Wayne K.J."/>
            <person name="Tettelin H."/>
            <person name="Glass J.I."/>
            <person name="Rusch D."/>
            <person name="Podicherti R."/>
            <person name="Tsui H.-C.T."/>
            <person name="Winkler M.E."/>
        </authorList>
    </citation>
    <scope>NUCLEOTIDE SEQUENCE</scope>
</reference>
<dbReference type="EMBL" id="UINC01075839">
    <property type="protein sequence ID" value="SVC14418.1"/>
    <property type="molecule type" value="Genomic_DNA"/>
</dbReference>
<accession>A0A382JRG5</accession>
<organism evidence="1">
    <name type="scientific">marine metagenome</name>
    <dbReference type="NCBI Taxonomy" id="408172"/>
    <lineage>
        <taxon>unclassified sequences</taxon>
        <taxon>metagenomes</taxon>
        <taxon>ecological metagenomes</taxon>
    </lineage>
</organism>
<protein>
    <submittedName>
        <fullName evidence="1">Uncharacterized protein</fullName>
    </submittedName>
</protein>
<name>A0A382JRG5_9ZZZZ</name>
<gene>
    <name evidence="1" type="ORF">METZ01_LOCUS267272</name>
</gene>
<evidence type="ECO:0000313" key="1">
    <source>
        <dbReference type="EMBL" id="SVC14418.1"/>
    </source>
</evidence>
<proteinExistence type="predicted"/>
<dbReference type="AlphaFoldDB" id="A0A382JRG5"/>
<feature type="non-terminal residue" evidence="1">
    <location>
        <position position="1"/>
    </location>
</feature>